<evidence type="ECO:0000313" key="3">
    <source>
        <dbReference type="Proteomes" id="UP001501496"/>
    </source>
</evidence>
<proteinExistence type="predicted"/>
<evidence type="ECO:0000313" key="2">
    <source>
        <dbReference type="EMBL" id="GAA4239538.1"/>
    </source>
</evidence>
<name>A0ABP8CHW5_9FLAO</name>
<organism evidence="2 3">
    <name type="scientific">Postechiella marina</name>
    <dbReference type="NCBI Taxonomy" id="943941"/>
    <lineage>
        <taxon>Bacteria</taxon>
        <taxon>Pseudomonadati</taxon>
        <taxon>Bacteroidota</taxon>
        <taxon>Flavobacteriia</taxon>
        <taxon>Flavobacteriales</taxon>
        <taxon>Flavobacteriaceae</taxon>
        <taxon>Postechiella</taxon>
    </lineage>
</organism>
<sequence length="478" mass="53933">MAQQKLTKLEQSIKVNKDITIDLNTSYCNVVLDTWNKNSVQIEAYIEGEGVSNEALQEAIKSWQVDVDGSLNEVAINANGSSRKVWSNNSDDGDLITIVLDELKYELADLPDVIMENLDFNNEIPNLPKPPKAQAPMLPEAPELPALPEGMGAIDFDYEAYRKDGEKYMEKYTKQFESRFGKDFEKKMETWGESFGKKMEAWGKSIEENFNSKAFEDKMEAWGERFEHQMEQHAERREAHAERMNAIQEQAEARAEQIKNRKKLLEKRRVKIGEFIGDELDSKIKKTIIIKIPKDANLKVNVKYGELKLASNISNLEANLSHAKFKAYSISGSSTSINASYSPVAVKHWNLGELNLNYVDQAQLSDVKQLVLNSNASNIDIKNLSTSAVVNGSIGNLNIDKIDDDFNHLSIILENSDTVIRLPEVEYNLHYNGKATHFSHPEKTTDDASNSFSKTASNTNKTIVINAKYSHVTMKNSL</sequence>
<evidence type="ECO:0008006" key="4">
    <source>
        <dbReference type="Google" id="ProtNLM"/>
    </source>
</evidence>
<reference evidence="3" key="1">
    <citation type="journal article" date="2019" name="Int. J. Syst. Evol. Microbiol.">
        <title>The Global Catalogue of Microorganisms (GCM) 10K type strain sequencing project: providing services to taxonomists for standard genome sequencing and annotation.</title>
        <authorList>
            <consortium name="The Broad Institute Genomics Platform"/>
            <consortium name="The Broad Institute Genome Sequencing Center for Infectious Disease"/>
            <person name="Wu L."/>
            <person name="Ma J."/>
        </authorList>
    </citation>
    <scope>NUCLEOTIDE SEQUENCE [LARGE SCALE GENOMIC DNA]</scope>
    <source>
        <strain evidence="3">JCM 17630</strain>
    </source>
</reference>
<evidence type="ECO:0000256" key="1">
    <source>
        <dbReference type="SAM" id="Coils"/>
    </source>
</evidence>
<dbReference type="InterPro" id="IPR021307">
    <property type="entry name" value="DUF2884"/>
</dbReference>
<accession>A0ABP8CHW5</accession>
<comment type="caution">
    <text evidence="2">The sequence shown here is derived from an EMBL/GenBank/DDBJ whole genome shotgun (WGS) entry which is preliminary data.</text>
</comment>
<gene>
    <name evidence="2" type="ORF">GCM10022291_34250</name>
</gene>
<keyword evidence="3" id="KW-1185">Reference proteome</keyword>
<feature type="coiled-coil region" evidence="1">
    <location>
        <begin position="230"/>
        <end position="268"/>
    </location>
</feature>
<dbReference type="Pfam" id="PF11101">
    <property type="entry name" value="DUF2884"/>
    <property type="match status" value="1"/>
</dbReference>
<keyword evidence="1" id="KW-0175">Coiled coil</keyword>
<dbReference type="Proteomes" id="UP001501496">
    <property type="component" value="Unassembled WGS sequence"/>
</dbReference>
<dbReference type="RefSeq" id="WP_344789591.1">
    <property type="nucleotide sequence ID" value="NZ_BAABCA010000008.1"/>
</dbReference>
<dbReference type="EMBL" id="BAABCA010000008">
    <property type="protein sequence ID" value="GAA4239538.1"/>
    <property type="molecule type" value="Genomic_DNA"/>
</dbReference>
<protein>
    <recommendedName>
        <fullName evidence="4">Adhesin domain-containing protein</fullName>
    </recommendedName>
</protein>